<feature type="domain" description="SET" evidence="3">
    <location>
        <begin position="356"/>
        <end position="476"/>
    </location>
</feature>
<keyword evidence="2" id="KW-0804">Transcription</keyword>
<dbReference type="PROSITE" id="PS50280">
    <property type="entry name" value="SET"/>
    <property type="match status" value="1"/>
</dbReference>
<dbReference type="PANTHER" id="PTHR45747">
    <property type="entry name" value="HISTONE-LYSINE N-METHYLTRANSFERASE E(Z)"/>
    <property type="match status" value="1"/>
</dbReference>
<dbReference type="Gene3D" id="2.170.270.10">
    <property type="entry name" value="SET domain"/>
    <property type="match status" value="1"/>
</dbReference>
<organism evidence="4 5">
    <name type="scientific">Pisolithus microcarpus 441</name>
    <dbReference type="NCBI Taxonomy" id="765257"/>
    <lineage>
        <taxon>Eukaryota</taxon>
        <taxon>Fungi</taxon>
        <taxon>Dikarya</taxon>
        <taxon>Basidiomycota</taxon>
        <taxon>Agaricomycotina</taxon>
        <taxon>Agaricomycetes</taxon>
        <taxon>Agaricomycetidae</taxon>
        <taxon>Boletales</taxon>
        <taxon>Sclerodermatineae</taxon>
        <taxon>Pisolithaceae</taxon>
        <taxon>Pisolithus</taxon>
    </lineage>
</organism>
<dbReference type="Proteomes" id="UP000054018">
    <property type="component" value="Unassembled WGS sequence"/>
</dbReference>
<sequence length="482" mass="54257">MYSPNGQVVSEVSVSLEVINAEPVLDTHPTYESCSPSLRNTFKGDDDDNMLFIPYADDPSFNQVDHSSWYESFSWQEDFDPDLQVILLETSYRLRTRHSLEYEDIEECNVLPLKLFSSPGKPGLFAISRRRDRLIWIGNSIPADYVFPSMALPSNLLQRLQCVNSLFCPSLNCVEPLCAVHVVPNDLAPPRTSPKQATQTWADVETPCERQCFLAAATSQGVPCWSNSEIESFQVIFEIASSLSPCDLSVMCLKPSERSRILWYELLLFYFGSNEPCRHNGPCDTARACPCFQNGAHCQRPRRLRGCRCSTGKSGVSCATTKCYCVEYHRECDPELCLSYELTACRNSQIQKGAHKALEIGRSCWGLGAFLTELAKENDLLAEYVGELIYEPTFDSRGEVATHRGRSYSFKLNSTFTLDSSYLGNSSRFIDHSSSAVQTRPPNCRAYVRLVNGEHRIGIFALQDIEPGSEILMDYGHDFFSK</sequence>
<evidence type="ECO:0000256" key="1">
    <source>
        <dbReference type="ARBA" id="ARBA00023015"/>
    </source>
</evidence>
<evidence type="ECO:0000259" key="3">
    <source>
        <dbReference type="PROSITE" id="PS50280"/>
    </source>
</evidence>
<proteinExistence type="predicted"/>
<evidence type="ECO:0000313" key="5">
    <source>
        <dbReference type="Proteomes" id="UP000054018"/>
    </source>
</evidence>
<dbReference type="InterPro" id="IPR045318">
    <property type="entry name" value="EZH1/2-like"/>
</dbReference>
<dbReference type="GO" id="GO:0031507">
    <property type="term" value="P:heterochromatin formation"/>
    <property type="evidence" value="ECO:0007669"/>
    <property type="project" value="TreeGrafter"/>
</dbReference>
<dbReference type="GO" id="GO:0046976">
    <property type="term" value="F:histone H3K27 methyltransferase activity"/>
    <property type="evidence" value="ECO:0007669"/>
    <property type="project" value="TreeGrafter"/>
</dbReference>
<dbReference type="Pfam" id="PF18264">
    <property type="entry name" value="preSET_CXC"/>
    <property type="match status" value="1"/>
</dbReference>
<reference evidence="5" key="2">
    <citation type="submission" date="2015-01" db="EMBL/GenBank/DDBJ databases">
        <title>Evolutionary Origins and Diversification of the Mycorrhizal Mutualists.</title>
        <authorList>
            <consortium name="DOE Joint Genome Institute"/>
            <consortium name="Mycorrhizal Genomics Consortium"/>
            <person name="Kohler A."/>
            <person name="Kuo A."/>
            <person name="Nagy L.G."/>
            <person name="Floudas D."/>
            <person name="Copeland A."/>
            <person name="Barry K.W."/>
            <person name="Cichocki N."/>
            <person name="Veneault-Fourrey C."/>
            <person name="LaButti K."/>
            <person name="Lindquist E.A."/>
            <person name="Lipzen A."/>
            <person name="Lundell T."/>
            <person name="Morin E."/>
            <person name="Murat C."/>
            <person name="Riley R."/>
            <person name="Ohm R."/>
            <person name="Sun H."/>
            <person name="Tunlid A."/>
            <person name="Henrissat B."/>
            <person name="Grigoriev I.V."/>
            <person name="Hibbett D.S."/>
            <person name="Martin F."/>
        </authorList>
    </citation>
    <scope>NUCLEOTIDE SEQUENCE [LARGE SCALE GENOMIC DNA]</scope>
    <source>
        <strain evidence="5">441</strain>
    </source>
</reference>
<dbReference type="STRING" id="765257.A0A0D0A0A2"/>
<keyword evidence="1" id="KW-0805">Transcription regulation</keyword>
<protein>
    <recommendedName>
        <fullName evidence="3">SET domain-containing protein</fullName>
    </recommendedName>
</protein>
<dbReference type="InterPro" id="IPR001214">
    <property type="entry name" value="SET_dom"/>
</dbReference>
<dbReference type="PANTHER" id="PTHR45747:SF4">
    <property type="entry name" value="HISTONE-LYSINE N-METHYLTRANSFERASE E(Z)"/>
    <property type="match status" value="1"/>
</dbReference>
<dbReference type="SMART" id="SM00317">
    <property type="entry name" value="SET"/>
    <property type="match status" value="1"/>
</dbReference>
<reference evidence="4 5" key="1">
    <citation type="submission" date="2014-04" db="EMBL/GenBank/DDBJ databases">
        <authorList>
            <consortium name="DOE Joint Genome Institute"/>
            <person name="Kuo A."/>
            <person name="Kohler A."/>
            <person name="Costa M.D."/>
            <person name="Nagy L.G."/>
            <person name="Floudas D."/>
            <person name="Copeland A."/>
            <person name="Barry K.W."/>
            <person name="Cichocki N."/>
            <person name="Veneault-Fourrey C."/>
            <person name="LaButti K."/>
            <person name="Lindquist E.A."/>
            <person name="Lipzen A."/>
            <person name="Lundell T."/>
            <person name="Morin E."/>
            <person name="Murat C."/>
            <person name="Sun H."/>
            <person name="Tunlid A."/>
            <person name="Henrissat B."/>
            <person name="Grigoriev I.V."/>
            <person name="Hibbett D.S."/>
            <person name="Martin F."/>
            <person name="Nordberg H.P."/>
            <person name="Cantor M.N."/>
            <person name="Hua S.X."/>
        </authorList>
    </citation>
    <scope>NUCLEOTIDE SEQUENCE [LARGE SCALE GENOMIC DNA]</scope>
    <source>
        <strain evidence="4 5">441</strain>
    </source>
</reference>
<evidence type="ECO:0000313" key="4">
    <source>
        <dbReference type="EMBL" id="KIK27882.1"/>
    </source>
</evidence>
<keyword evidence="5" id="KW-1185">Reference proteome</keyword>
<dbReference type="GO" id="GO:0005634">
    <property type="term" value="C:nucleus"/>
    <property type="evidence" value="ECO:0007669"/>
    <property type="project" value="TreeGrafter"/>
</dbReference>
<evidence type="ECO:0000256" key="2">
    <source>
        <dbReference type="ARBA" id="ARBA00023163"/>
    </source>
</evidence>
<dbReference type="InterPro" id="IPR046341">
    <property type="entry name" value="SET_dom_sf"/>
</dbReference>
<name>A0A0D0A0A2_9AGAM</name>
<dbReference type="HOGENOM" id="CLU_029951_0_0_1"/>
<gene>
    <name evidence="4" type="ORF">PISMIDRAFT_27762</name>
</gene>
<dbReference type="SUPFAM" id="SSF82199">
    <property type="entry name" value="SET domain"/>
    <property type="match status" value="1"/>
</dbReference>
<dbReference type="OrthoDB" id="6141102at2759"/>
<dbReference type="GO" id="GO:0003682">
    <property type="term" value="F:chromatin binding"/>
    <property type="evidence" value="ECO:0007669"/>
    <property type="project" value="TreeGrafter"/>
</dbReference>
<dbReference type="AlphaFoldDB" id="A0A0D0A0A2"/>
<dbReference type="EMBL" id="KN833694">
    <property type="protein sequence ID" value="KIK27882.1"/>
    <property type="molecule type" value="Genomic_DNA"/>
</dbReference>
<dbReference type="InterPro" id="IPR041355">
    <property type="entry name" value="Pre-SET_CXC"/>
</dbReference>
<accession>A0A0D0A0A2</accession>
<dbReference type="Pfam" id="PF00856">
    <property type="entry name" value="SET"/>
    <property type="match status" value="1"/>
</dbReference>